<organism evidence="1 2">
    <name type="scientific">Spinacia oleracea</name>
    <name type="common">Spinach</name>
    <dbReference type="NCBI Taxonomy" id="3562"/>
    <lineage>
        <taxon>Eukaryota</taxon>
        <taxon>Viridiplantae</taxon>
        <taxon>Streptophyta</taxon>
        <taxon>Embryophyta</taxon>
        <taxon>Tracheophyta</taxon>
        <taxon>Spermatophyta</taxon>
        <taxon>Magnoliopsida</taxon>
        <taxon>eudicotyledons</taxon>
        <taxon>Gunneridae</taxon>
        <taxon>Pentapetalae</taxon>
        <taxon>Caryophyllales</taxon>
        <taxon>Chenopodiaceae</taxon>
        <taxon>Chenopodioideae</taxon>
        <taxon>Anserineae</taxon>
        <taxon>Spinacia</taxon>
    </lineage>
</organism>
<accession>A0A9R0KBH0</accession>
<proteinExistence type="predicted"/>
<dbReference type="RefSeq" id="XP_021865510.1">
    <property type="nucleotide sequence ID" value="XM_022009818.2"/>
</dbReference>
<keyword evidence="1" id="KW-1185">Reference proteome</keyword>
<dbReference type="Proteomes" id="UP000813463">
    <property type="component" value="Chromosome 5"/>
</dbReference>
<sequence>MAADGYLDDYPTKTRVSSLEETTINQTFLSKQLQSFEALANKKQFLWTEPYRFGLKAWKERENPVPAPVEQQKSIETFVGGGEAERVDLSRGNVGKKRKGSMSTDDDFRGHGHAVVLVGWEPGNKFVYLNSRSADWGVEANLKDRKPKKRGRERKSIASTCTKLKEASKGFSTVTAEGLHFVYCPQLLKWW</sequence>
<reference evidence="1" key="1">
    <citation type="journal article" date="2021" name="Nat. Commun.">
        <title>Genomic analyses provide insights into spinach domestication and the genetic basis of agronomic traits.</title>
        <authorList>
            <person name="Cai X."/>
            <person name="Sun X."/>
            <person name="Xu C."/>
            <person name="Sun H."/>
            <person name="Wang X."/>
            <person name="Ge C."/>
            <person name="Zhang Z."/>
            <person name="Wang Q."/>
            <person name="Fei Z."/>
            <person name="Jiao C."/>
            <person name="Wang Q."/>
        </authorList>
    </citation>
    <scope>NUCLEOTIDE SEQUENCE [LARGE SCALE GENOMIC DNA]</scope>
    <source>
        <strain evidence="1">cv. Varoflay</strain>
    </source>
</reference>
<dbReference type="GeneID" id="110804251"/>
<name>A0A9R0KBH0_SPIOL</name>
<dbReference type="AlphaFoldDB" id="A0A9R0KBH0"/>
<evidence type="ECO:0000313" key="1">
    <source>
        <dbReference type="Proteomes" id="UP000813463"/>
    </source>
</evidence>
<protein>
    <submittedName>
        <fullName evidence="2">Uncharacterized protein isoform X1</fullName>
    </submittedName>
</protein>
<dbReference type="KEGG" id="soe:110804251"/>
<evidence type="ECO:0000313" key="2">
    <source>
        <dbReference type="RefSeq" id="XP_021865510.1"/>
    </source>
</evidence>
<reference evidence="2" key="2">
    <citation type="submission" date="2025-08" db="UniProtKB">
        <authorList>
            <consortium name="RefSeq"/>
        </authorList>
    </citation>
    <scope>IDENTIFICATION</scope>
    <source>
        <tissue evidence="2">Leaf</tissue>
    </source>
</reference>
<gene>
    <name evidence="2" type="primary">LOC110804251</name>
</gene>